<dbReference type="PANTHER" id="PTHR11669:SF8">
    <property type="entry name" value="DNA POLYMERASE III SUBUNIT DELTA"/>
    <property type="match status" value="1"/>
</dbReference>
<dbReference type="SUPFAM" id="SSF52540">
    <property type="entry name" value="P-loop containing nucleoside triphosphate hydrolases"/>
    <property type="match status" value="1"/>
</dbReference>
<dbReference type="GO" id="GO:0006261">
    <property type="term" value="P:DNA-templated DNA replication"/>
    <property type="evidence" value="ECO:0007669"/>
    <property type="project" value="TreeGrafter"/>
</dbReference>
<dbReference type="EMBL" id="SNRY01001984">
    <property type="protein sequence ID" value="KAA6327483.1"/>
    <property type="molecule type" value="Genomic_DNA"/>
</dbReference>
<gene>
    <name evidence="1" type="ORF">EZS27_023530</name>
</gene>
<dbReference type="EC" id="2.7.7.7" evidence="1"/>
<dbReference type="AlphaFoldDB" id="A0A5J4R4E5"/>
<dbReference type="Pfam" id="PF13177">
    <property type="entry name" value="DNA_pol3_delta2"/>
    <property type="match status" value="1"/>
</dbReference>
<organism evidence="1">
    <name type="scientific">termite gut metagenome</name>
    <dbReference type="NCBI Taxonomy" id="433724"/>
    <lineage>
        <taxon>unclassified sequences</taxon>
        <taxon>metagenomes</taxon>
        <taxon>organismal metagenomes</taxon>
    </lineage>
</organism>
<dbReference type="InterPro" id="IPR050238">
    <property type="entry name" value="DNA_Rep/Repair_Clamp_Loader"/>
</dbReference>
<protein>
    <submittedName>
        <fullName evidence="1">DNA polymerase III subunit delta</fullName>
        <ecNumber evidence="1">2.7.7.7</ecNumber>
    </submittedName>
</protein>
<dbReference type="Gene3D" id="3.40.50.300">
    <property type="entry name" value="P-loop containing nucleotide triphosphate hydrolases"/>
    <property type="match status" value="1"/>
</dbReference>
<reference evidence="1" key="1">
    <citation type="submission" date="2019-03" db="EMBL/GenBank/DDBJ databases">
        <title>Single cell metagenomics reveals metabolic interactions within the superorganism composed of flagellate Streblomastix strix and complex community of Bacteroidetes bacteria on its surface.</title>
        <authorList>
            <person name="Treitli S.C."/>
            <person name="Kolisko M."/>
            <person name="Husnik F."/>
            <person name="Keeling P."/>
            <person name="Hampl V."/>
        </authorList>
    </citation>
    <scope>NUCLEOTIDE SEQUENCE</scope>
    <source>
        <strain evidence="1">STM</strain>
    </source>
</reference>
<keyword evidence="1" id="KW-0548">Nucleotidyltransferase</keyword>
<evidence type="ECO:0000313" key="1">
    <source>
        <dbReference type="EMBL" id="KAA6327483.1"/>
    </source>
</evidence>
<dbReference type="GO" id="GO:0003887">
    <property type="term" value="F:DNA-directed DNA polymerase activity"/>
    <property type="evidence" value="ECO:0007669"/>
    <property type="project" value="UniProtKB-EC"/>
</dbReference>
<dbReference type="InterPro" id="IPR027417">
    <property type="entry name" value="P-loop_NTPase"/>
</dbReference>
<keyword evidence="1" id="KW-0808">Transferase</keyword>
<comment type="caution">
    <text evidence="1">The sequence shown here is derived from an EMBL/GenBank/DDBJ whole genome shotgun (WGS) entry which is preliminary data.</text>
</comment>
<dbReference type="PANTHER" id="PTHR11669">
    <property type="entry name" value="REPLICATION FACTOR C / DNA POLYMERASE III GAMMA-TAU SUBUNIT"/>
    <property type="match status" value="1"/>
</dbReference>
<accession>A0A5J4R4E5</accession>
<sequence length="374" mass="43830">MFFKDVIGQEAAKERLLGEIKDGRIPHARLICGPEGTGKFPLALAYARYISCTDQEENDACGKCPSCVKFNKLVHPDVHFIFPIVKNVKRKKEACNDYIAEWRKFIIANPYFNLNHWLNEIGANNSQAIIYAKESDEILKKLSLKSSENGYKSVFIWLPEKMHPVCANKLLKLLEEPPEKTLFLLISEVPEMVLSTILSRTQRFNVRKIEEEYIAETLQNKFGVLEVDSLSIAHLSNGNFIKALETIHLNEENQLFFNLFINLMRLSYQRKIKEMKQWSEQLAEMGRERQKNFLNYCQRMIRENFIYNLHRKEMVYMTTEEQNFAIRFAPFINERNITGIMQELDEAQLHIEKNVNSKMVFFDFSLKIIVLLKQ</sequence>
<proteinExistence type="predicted"/>
<name>A0A5J4R4E5_9ZZZZ</name>